<gene>
    <name evidence="1" type="ORF">UB32_16685</name>
</gene>
<dbReference type="EMBL" id="JXIQ01000153">
    <property type="protein sequence ID" value="KIY20895.1"/>
    <property type="molecule type" value="Genomic_DNA"/>
</dbReference>
<dbReference type="AlphaFoldDB" id="A0A0D6Z6H9"/>
<dbReference type="PATRIC" id="fig|285983.3.peg.2524"/>
<dbReference type="Proteomes" id="UP000032512">
    <property type="component" value="Unassembled WGS sequence"/>
</dbReference>
<accession>A0A0D6Z6H9</accession>
<evidence type="ECO:0000313" key="1">
    <source>
        <dbReference type="EMBL" id="KIY20895.1"/>
    </source>
</evidence>
<sequence>MPKGVRNETIPNPFCLQTELTIVGEFTYYIWIRGTFLRNADLTHYIVLKKRLNEEIRYQ</sequence>
<comment type="caution">
    <text evidence="1">The sequence shown here is derived from an EMBL/GenBank/DDBJ whole genome shotgun (WGS) entry which is preliminary data.</text>
</comment>
<evidence type="ECO:0000313" key="2">
    <source>
        <dbReference type="Proteomes" id="UP000032512"/>
    </source>
</evidence>
<reference evidence="1 2" key="1">
    <citation type="submission" date="2015-01" db="EMBL/GenBank/DDBJ databases">
        <title>Draft genome sequences of the supercritical CO2 tolerant bacteria Bacillus subterraneus MITOT1 and Bacillus cereus MIT0214.</title>
        <authorList>
            <person name="Peet K.C."/>
            <person name="Thompson J.R."/>
        </authorList>
    </citation>
    <scope>NUCLEOTIDE SEQUENCE [LARGE SCALE GENOMIC DNA]</scope>
    <source>
        <strain evidence="1 2">MITOT1</strain>
    </source>
</reference>
<name>A0A0D6Z6H9_9BACI</name>
<protein>
    <submittedName>
        <fullName evidence="1">Uncharacterized protein</fullName>
    </submittedName>
</protein>
<proteinExistence type="predicted"/>
<keyword evidence="2" id="KW-1185">Reference proteome</keyword>
<organism evidence="1 2">
    <name type="scientific">Mesobacillus subterraneus</name>
    <dbReference type="NCBI Taxonomy" id="285983"/>
    <lineage>
        <taxon>Bacteria</taxon>
        <taxon>Bacillati</taxon>
        <taxon>Bacillota</taxon>
        <taxon>Bacilli</taxon>
        <taxon>Bacillales</taxon>
        <taxon>Bacillaceae</taxon>
        <taxon>Mesobacillus</taxon>
    </lineage>
</organism>